<dbReference type="AlphaFoldDB" id="A0A319E0T9"/>
<feature type="compositionally biased region" description="Basic and acidic residues" evidence="1">
    <location>
        <begin position="204"/>
        <end position="213"/>
    </location>
</feature>
<feature type="compositionally biased region" description="Basic and acidic residues" evidence="1">
    <location>
        <begin position="820"/>
        <end position="832"/>
    </location>
</feature>
<feature type="region of interest" description="Disordered" evidence="1">
    <location>
        <begin position="1"/>
        <end position="262"/>
    </location>
</feature>
<feature type="compositionally biased region" description="Low complexity" evidence="1">
    <location>
        <begin position="885"/>
        <end position="914"/>
    </location>
</feature>
<proteinExistence type="predicted"/>
<organism evidence="2 3">
    <name type="scientific">Aspergillus ellipticus CBS 707.79</name>
    <dbReference type="NCBI Taxonomy" id="1448320"/>
    <lineage>
        <taxon>Eukaryota</taxon>
        <taxon>Fungi</taxon>
        <taxon>Dikarya</taxon>
        <taxon>Ascomycota</taxon>
        <taxon>Pezizomycotina</taxon>
        <taxon>Eurotiomycetes</taxon>
        <taxon>Eurotiomycetidae</taxon>
        <taxon>Eurotiales</taxon>
        <taxon>Aspergillaceae</taxon>
        <taxon>Aspergillus</taxon>
        <taxon>Aspergillus subgen. Circumdati</taxon>
    </lineage>
</organism>
<dbReference type="STRING" id="1448320.A0A319E0T9"/>
<feature type="compositionally biased region" description="Low complexity" evidence="1">
    <location>
        <begin position="60"/>
        <end position="71"/>
    </location>
</feature>
<feature type="compositionally biased region" description="Basic and acidic residues" evidence="1">
    <location>
        <begin position="798"/>
        <end position="812"/>
    </location>
</feature>
<dbReference type="VEuPathDB" id="FungiDB:BO71DRAFT_467753"/>
<feature type="compositionally biased region" description="Low complexity" evidence="1">
    <location>
        <begin position="240"/>
        <end position="257"/>
    </location>
</feature>
<dbReference type="Proteomes" id="UP000247810">
    <property type="component" value="Unassembled WGS sequence"/>
</dbReference>
<gene>
    <name evidence="2" type="ORF">BO71DRAFT_467753</name>
</gene>
<feature type="compositionally biased region" description="Low complexity" evidence="1">
    <location>
        <begin position="28"/>
        <end position="46"/>
    </location>
</feature>
<feature type="compositionally biased region" description="Basic and acidic residues" evidence="1">
    <location>
        <begin position="951"/>
        <end position="968"/>
    </location>
</feature>
<feature type="compositionally biased region" description="Polar residues" evidence="1">
    <location>
        <begin position="702"/>
        <end position="717"/>
    </location>
</feature>
<reference evidence="2 3" key="1">
    <citation type="submission" date="2018-02" db="EMBL/GenBank/DDBJ databases">
        <title>The genomes of Aspergillus section Nigri reveals drivers in fungal speciation.</title>
        <authorList>
            <consortium name="DOE Joint Genome Institute"/>
            <person name="Vesth T.C."/>
            <person name="Nybo J."/>
            <person name="Theobald S."/>
            <person name="Brandl J."/>
            <person name="Frisvad J.C."/>
            <person name="Nielsen K.F."/>
            <person name="Lyhne E.K."/>
            <person name="Kogle M.E."/>
            <person name="Kuo A."/>
            <person name="Riley R."/>
            <person name="Clum A."/>
            <person name="Nolan M."/>
            <person name="Lipzen A."/>
            <person name="Salamov A."/>
            <person name="Henrissat B."/>
            <person name="Wiebenga A."/>
            <person name="De vries R.P."/>
            <person name="Grigoriev I.V."/>
            <person name="Mortensen U.H."/>
            <person name="Andersen M.R."/>
            <person name="Baker S.E."/>
        </authorList>
    </citation>
    <scope>NUCLEOTIDE SEQUENCE [LARGE SCALE GENOMIC DNA]</scope>
    <source>
        <strain evidence="2 3">CBS 707.79</strain>
    </source>
</reference>
<dbReference type="OrthoDB" id="5394108at2759"/>
<feature type="compositionally biased region" description="Basic residues" evidence="1">
    <location>
        <begin position="72"/>
        <end position="82"/>
    </location>
</feature>
<feature type="compositionally biased region" description="Polar residues" evidence="1">
    <location>
        <begin position="555"/>
        <end position="580"/>
    </location>
</feature>
<sequence>MRTRSQQASPGGLVSLDDDLAPRRTRSTRSNTQQDTAAPAQPATRSKSQRTTKKTDTTAKKPTAKAQTRKAASTKRATRQSSRKTDKAASDEDVHTSFEEEAVPVSMPNAENSDTEKKDETSKIEPKTAPKDSAGELSPPMDPKNHHTPDSQGTGAASCLLDDLSSIGSPLTEMSHTSSLASEVQTEAVLAPRTAQESGATDTKTPKATDKRSPSTPVAGDTFEQPAEPTVTGPMEWRTEASASISSEESKTSSLASVAGSGEGAVVEDELVGALVSAFAGLSLDNVAPRSSDEAAVPLMGSTTTLIEQPVELFPITPTQPVSQRRRTYESRQRVGDWAQQVPSTGYIHRITGQFVEGLSASVELAGVPTPTRGPPTRRAGVGDYFLRKRRREVQALSPLREESPNPGSGVPNMVPSLGSPGNRPRKASKKKLTRRTANRKRDRSEASDEDQTGPETPIANKRRNLGPPGSTPYRPATRPRALTANIAPYSERRRRRAVEKEGRIHATAFRVSQLLTQQENDRRRQASESSTPPSPFPQLPQSNFDFSIDDDNVPSLSFDQGHNKPASSSEQTPAVQQPVTPERVQRGWNIRGLLNSVPRRFSRMLPSFGRTPERAEVSAPTQPSSERIIRAQAPEPESTVSETQTQSSRSSSEEPPKKRARRSWSLFPPPIDRSLYLGDLTKKDPSSTPSKSQSAEETLVQEPNLQDSTASDSQEIVSRGGRAATHEQASETKQEPPKKRKRSPSPDVIPNPPGCSYGMDLDYFCYSSESDDEQEKTSQVESAKPETLAKTAVRSALRSERPSPKKVRFDASPENTPSKLRERARATDPYRGRQFIGMGGDSGSISTPEPSTPTPAISAGPQATDDPRSRPGFVPNLQGTFQLDYDAYSDDSTSSGSSGASAAANVPATSPASDSQSATRVAAPESVQSPEPRQTPRQAPAPAPPSTPAKIDDEALARARSQAEKYKPKTPSGLRTASRYSSPMTATPDMVPISTPATPAPTSTAAVSAPTSAQQLIEDFGDDEFAREAQWLYENCPSGDLRDLEWPQPLTYEEQGFSCETIEYVNQIWDPSVVDDAYDNIWTPGLEAFKRELEAGMSQAGLV</sequence>
<feature type="compositionally biased region" description="Basic and acidic residues" evidence="1">
    <location>
        <begin position="114"/>
        <end position="134"/>
    </location>
</feature>
<keyword evidence="3" id="KW-1185">Reference proteome</keyword>
<protein>
    <submittedName>
        <fullName evidence="2">Uncharacterized protein</fullName>
    </submittedName>
</protein>
<feature type="compositionally biased region" description="Basic and acidic residues" evidence="1">
    <location>
        <begin position="725"/>
        <end position="738"/>
    </location>
</feature>
<feature type="compositionally biased region" description="Low complexity" evidence="1">
    <location>
        <begin position="367"/>
        <end position="383"/>
    </location>
</feature>
<name>A0A319E0T9_9EURO</name>
<feature type="compositionally biased region" description="Basic residues" evidence="1">
    <location>
        <begin position="424"/>
        <end position="442"/>
    </location>
</feature>
<evidence type="ECO:0000313" key="3">
    <source>
        <dbReference type="Proteomes" id="UP000247810"/>
    </source>
</evidence>
<evidence type="ECO:0000256" key="1">
    <source>
        <dbReference type="SAM" id="MobiDB-lite"/>
    </source>
</evidence>
<feature type="compositionally biased region" description="Polar residues" evidence="1">
    <location>
        <begin position="166"/>
        <end position="185"/>
    </location>
</feature>
<feature type="compositionally biased region" description="Low complexity" evidence="1">
    <location>
        <begin position="845"/>
        <end position="860"/>
    </location>
</feature>
<feature type="compositionally biased region" description="Low complexity" evidence="1">
    <location>
        <begin position="635"/>
        <end position="651"/>
    </location>
</feature>
<dbReference type="EMBL" id="KZ825825">
    <property type="protein sequence ID" value="PYH97363.1"/>
    <property type="molecule type" value="Genomic_DNA"/>
</dbReference>
<evidence type="ECO:0000313" key="2">
    <source>
        <dbReference type="EMBL" id="PYH97363.1"/>
    </source>
</evidence>
<feature type="compositionally biased region" description="Polar residues" evidence="1">
    <location>
        <begin position="974"/>
        <end position="986"/>
    </location>
</feature>
<feature type="region of interest" description="Disordered" evidence="1">
    <location>
        <begin position="605"/>
        <end position="987"/>
    </location>
</feature>
<feature type="region of interest" description="Disordered" evidence="1">
    <location>
        <begin position="367"/>
        <end position="588"/>
    </location>
</feature>
<accession>A0A319E0T9</accession>
<feature type="compositionally biased region" description="Basic and acidic residues" evidence="1">
    <location>
        <begin position="83"/>
        <end position="98"/>
    </location>
</feature>